<dbReference type="Proteomes" id="UP000190965">
    <property type="component" value="Unassembled WGS sequence"/>
</dbReference>
<gene>
    <name evidence="1" type="ORF">BFW87_00145</name>
</gene>
<dbReference type="EMBL" id="MSDF01000001">
    <property type="protein sequence ID" value="OPB01061.1"/>
    <property type="molecule type" value="Genomic_DNA"/>
</dbReference>
<evidence type="ECO:0000313" key="2">
    <source>
        <dbReference type="Proteomes" id="UP000190965"/>
    </source>
</evidence>
<protein>
    <submittedName>
        <fullName evidence="1">Uncharacterized protein</fullName>
    </submittedName>
</protein>
<organism evidence="1 2">
    <name type="scientific">Pseudomonas fluorescens</name>
    <dbReference type="NCBI Taxonomy" id="294"/>
    <lineage>
        <taxon>Bacteria</taxon>
        <taxon>Pseudomonadati</taxon>
        <taxon>Pseudomonadota</taxon>
        <taxon>Gammaproteobacteria</taxon>
        <taxon>Pseudomonadales</taxon>
        <taxon>Pseudomonadaceae</taxon>
        <taxon>Pseudomonas</taxon>
    </lineage>
</organism>
<dbReference type="AlphaFoldDB" id="A0A1T2Z8U8"/>
<name>A0A1T2Z8U8_PSEFL</name>
<sequence>MALMFVLATSSALAAGCDVVTRPQSDKVPMVEQHTCYAYEGVPADDIDWSCSNEHTDMLATQKTRVAQCPGDFSASCKATLTQEALANPHATSKAPGHAGAMLPNNARVVTYHYAAQDLKQAKVDCEKDGGQWTWQSAQ</sequence>
<accession>A0A1T2Z8U8</accession>
<comment type="caution">
    <text evidence="1">The sequence shown here is derived from an EMBL/GenBank/DDBJ whole genome shotgun (WGS) entry which is preliminary data.</text>
</comment>
<proteinExistence type="predicted"/>
<reference evidence="1 2" key="1">
    <citation type="submission" date="2016-12" db="EMBL/GenBank/DDBJ databases">
        <title>Draft genome sequences of seven strains of Pseudomonas fluorescens that produce 4-formylaminooxyvinylglycine.</title>
        <authorList>
            <person name="Okrent R.A."/>
            <person name="Manning V.A."/>
            <person name="Trippe K.M."/>
        </authorList>
    </citation>
    <scope>NUCLEOTIDE SEQUENCE [LARGE SCALE GENOMIC DNA]</scope>
    <source>
        <strain evidence="1 2">P5A</strain>
    </source>
</reference>
<dbReference type="OrthoDB" id="6983232at2"/>
<evidence type="ECO:0000313" key="1">
    <source>
        <dbReference type="EMBL" id="OPB01061.1"/>
    </source>
</evidence>